<dbReference type="Pfam" id="PF13204">
    <property type="entry name" value="Apiosidase"/>
    <property type="match status" value="1"/>
</dbReference>
<dbReference type="InterPro" id="IPR024749">
    <property type="entry name" value="Collagen-bd_put"/>
</dbReference>
<comment type="caution">
    <text evidence="3">The sequence shown here is derived from an EMBL/GenBank/DDBJ whole genome shotgun (WGS) entry which is preliminary data.</text>
</comment>
<evidence type="ECO:0000313" key="3">
    <source>
        <dbReference type="EMBL" id="GGH52061.1"/>
    </source>
</evidence>
<dbReference type="InterPro" id="IPR017853">
    <property type="entry name" value="GH"/>
</dbReference>
<dbReference type="Pfam" id="PF12904">
    <property type="entry name" value="Collagen_bind_2"/>
    <property type="match status" value="1"/>
</dbReference>
<sequence length="471" mass="52980">MSNIKEQSVRRIEGDASHTHQQLEALRVSANGRYLETSSGAPFFWLADTAWELLHRLNLEESELYLRTRAEQSFTVIQTVLLAEFSGVTTGNAYGRLPLLMDQNGQPDPARPDLTESYSYWHHVDTVLELAASLGMYTALLPAWGDKFNIKWGKGPEIFTPENAYRYGQWLGERYGQLPQVIWVLGGDRALETKLHFDIIASMVRGLKQGGATQLMTFHPPGCDSSSRQLHHEAWLDFNMIQSGHGEREITNDRRVQQDYDRKPVKPTLDAEPCYEDIPVGFKGEQGYFDAADVRKAAYYALFSGALGHTYGHHSIWSMYQGADDLLESNSQGDYFIMSWREALHRPGAKQMKHARALLENELGPDLRPNLKLIHSNRTGANRMMALQNKYNAYIYLPNGLYVDVVMGYIEGKRVRGAWFCPRTGLETDAYAAHASSGSTADSVILNQGIARFTAPTSGRGNDWILILKGV</sequence>
<evidence type="ECO:0000259" key="1">
    <source>
        <dbReference type="Pfam" id="PF12904"/>
    </source>
</evidence>
<accession>A0ABQ1Z7V6</accession>
<dbReference type="EMBL" id="BMFU01000002">
    <property type="protein sequence ID" value="GGH52061.1"/>
    <property type="molecule type" value="Genomic_DNA"/>
</dbReference>
<organism evidence="3 4">
    <name type="scientific">Paenibacillus silvae</name>
    <dbReference type="NCBI Taxonomy" id="1325358"/>
    <lineage>
        <taxon>Bacteria</taxon>
        <taxon>Bacillati</taxon>
        <taxon>Bacillota</taxon>
        <taxon>Bacilli</taxon>
        <taxon>Bacillales</taxon>
        <taxon>Paenibacillaceae</taxon>
        <taxon>Paenibacillus</taxon>
    </lineage>
</organism>
<evidence type="ECO:0000313" key="4">
    <source>
        <dbReference type="Proteomes" id="UP000652153"/>
    </source>
</evidence>
<dbReference type="RefSeq" id="WP_188592131.1">
    <property type="nucleotide sequence ID" value="NZ_BMFU01000002.1"/>
</dbReference>
<evidence type="ECO:0008006" key="5">
    <source>
        <dbReference type="Google" id="ProtNLM"/>
    </source>
</evidence>
<evidence type="ECO:0000259" key="2">
    <source>
        <dbReference type="Pfam" id="PF13204"/>
    </source>
</evidence>
<feature type="domain" description="Apiosidase-like catalytic" evidence="2">
    <location>
        <begin position="29"/>
        <end position="361"/>
    </location>
</feature>
<dbReference type="InterPro" id="IPR025277">
    <property type="entry name" value="Apiosidase-like_cat_dom"/>
</dbReference>
<keyword evidence="4" id="KW-1185">Reference proteome</keyword>
<proteinExistence type="predicted"/>
<dbReference type="SUPFAM" id="SSF51445">
    <property type="entry name" value="(Trans)glycosidases"/>
    <property type="match status" value="1"/>
</dbReference>
<dbReference type="Gene3D" id="3.20.20.80">
    <property type="entry name" value="Glycosidases"/>
    <property type="match status" value="1"/>
</dbReference>
<name>A0ABQ1Z7V6_9BACL</name>
<reference evidence="4" key="1">
    <citation type="journal article" date="2019" name="Int. J. Syst. Evol. Microbiol.">
        <title>The Global Catalogue of Microorganisms (GCM) 10K type strain sequencing project: providing services to taxonomists for standard genome sequencing and annotation.</title>
        <authorList>
            <consortium name="The Broad Institute Genomics Platform"/>
            <consortium name="The Broad Institute Genome Sequencing Center for Infectious Disease"/>
            <person name="Wu L."/>
            <person name="Ma J."/>
        </authorList>
    </citation>
    <scope>NUCLEOTIDE SEQUENCE [LARGE SCALE GENOMIC DNA]</scope>
    <source>
        <strain evidence="4">CGMCC 1.12770</strain>
    </source>
</reference>
<dbReference type="Proteomes" id="UP000652153">
    <property type="component" value="Unassembled WGS sequence"/>
</dbReference>
<dbReference type="PANTHER" id="PTHR37836">
    <property type="entry name" value="LMO1036 PROTEIN"/>
    <property type="match status" value="1"/>
</dbReference>
<gene>
    <name evidence="3" type="ORF">GCM10008014_18390</name>
</gene>
<dbReference type="PANTHER" id="PTHR37836:SF3">
    <property type="entry name" value="ENDOGLUCANASE"/>
    <property type="match status" value="1"/>
</dbReference>
<feature type="domain" description="Putative collagen-binding" evidence="1">
    <location>
        <begin position="369"/>
        <end position="468"/>
    </location>
</feature>
<protein>
    <recommendedName>
        <fullName evidence="5">DUF4038 domain-containing protein</fullName>
    </recommendedName>
</protein>